<evidence type="ECO:0000313" key="1">
    <source>
        <dbReference type="EMBL" id="PWD87896.1"/>
    </source>
</evidence>
<dbReference type="RefSeq" id="WP_109201465.1">
    <property type="nucleotide sequence ID" value="NZ_QEWS01000003.1"/>
</dbReference>
<keyword evidence="4" id="KW-1185">Reference proteome</keyword>
<dbReference type="Proteomes" id="UP000245217">
    <property type="component" value="Unassembled WGS sequence"/>
</dbReference>
<proteinExistence type="predicted"/>
<dbReference type="Proteomes" id="UP000245059">
    <property type="component" value="Unassembled WGS sequence"/>
</dbReference>
<sequence>MEERNSKDRQRSASVCIIFNKKGSGAAGTDYFVLLAGACPPFGIFDAGEVITIYNALIGNCR</sequence>
<comment type="caution">
    <text evidence="1">The sequence shown here is derived from an EMBL/GenBank/DDBJ whole genome shotgun (WGS) entry which is preliminary data.</text>
</comment>
<evidence type="ECO:0000313" key="3">
    <source>
        <dbReference type="Proteomes" id="UP000245059"/>
    </source>
</evidence>
<dbReference type="EMBL" id="QEWV01000003">
    <property type="protein sequence ID" value="PWD93141.1"/>
    <property type="molecule type" value="Genomic_DNA"/>
</dbReference>
<evidence type="ECO:0000313" key="4">
    <source>
        <dbReference type="Proteomes" id="UP000245217"/>
    </source>
</evidence>
<dbReference type="AlphaFoldDB" id="A0A2U2AT92"/>
<reference evidence="1" key="1">
    <citation type="journal article" date="2018" name="Genome Announc.">
        <title>Ignatzschineria cameli sp. nov., isolated from necrotic foot tissue of dromedaries (Camelus dromedarius) and associated maggots (Wohlfahrtia species) in Dubai.</title>
        <authorList>
            <person name="Tsang C.C."/>
            <person name="Tang J.Y."/>
            <person name="Fong J.Y."/>
            <person name="Kinne J."/>
            <person name="Lee H.H."/>
            <person name="Joseph M."/>
            <person name="Jose S."/>
            <person name="Schuster R.K."/>
            <person name="Tang Y."/>
            <person name="Sivakumar S."/>
            <person name="Chen J.H."/>
            <person name="Teng J.L."/>
            <person name="Lau S.K."/>
            <person name="Wernery U."/>
            <person name="Woo P.C."/>
        </authorList>
    </citation>
    <scope>NUCLEOTIDE SEQUENCE</scope>
    <source>
        <strain evidence="1">UAE-HKU57</strain>
        <strain evidence="2">UAE-HKU58</strain>
    </source>
</reference>
<organism evidence="1 3">
    <name type="scientific">Ignatzschineria cameli</name>
    <dbReference type="NCBI Taxonomy" id="2182793"/>
    <lineage>
        <taxon>Bacteria</taxon>
        <taxon>Pseudomonadati</taxon>
        <taxon>Pseudomonadota</taxon>
        <taxon>Gammaproteobacteria</taxon>
        <taxon>Cardiobacteriales</taxon>
        <taxon>Ignatzschineriaceae</taxon>
        <taxon>Ignatzschineria</taxon>
    </lineage>
</organism>
<reference evidence="3 4" key="2">
    <citation type="submission" date="2018-05" db="EMBL/GenBank/DDBJ databases">
        <title>Ignatzschineria dubaiensis sp. nov., isolated from necrotic foot tissues of dromedaries (Camelus dromedarius) and associated maggots in Dubai, United Arab Emirates.</title>
        <authorList>
            <person name="Tsang C.C."/>
            <person name="Tang J.Y.M."/>
            <person name="Fong J.Y.H."/>
            <person name="Kinne J."/>
            <person name="Lee H.H."/>
            <person name="Joseph M."/>
            <person name="Jose S."/>
            <person name="Schuster R.K."/>
            <person name="Tang Y."/>
            <person name="Sivakumar S."/>
            <person name="Chen J.H.K."/>
            <person name="Teng J.L.L."/>
            <person name="Lau S.K.P."/>
            <person name="Wernery U."/>
            <person name="Woo P.C.Y."/>
        </authorList>
    </citation>
    <scope>NUCLEOTIDE SEQUENCE [LARGE SCALE GENOMIC DNA]</scope>
    <source>
        <strain evidence="3">UAE-HKU57</strain>
        <strain evidence="4">UAE-HKU58</strain>
    </source>
</reference>
<name>A0A2U2AT92_9GAMM</name>
<dbReference type="EMBL" id="QEWW01000001">
    <property type="protein sequence ID" value="PWD87896.1"/>
    <property type="molecule type" value="Genomic_DNA"/>
</dbReference>
<protein>
    <submittedName>
        <fullName evidence="1">Uncharacterized protein</fullName>
    </submittedName>
</protein>
<evidence type="ECO:0000313" key="2">
    <source>
        <dbReference type="EMBL" id="PWD93141.1"/>
    </source>
</evidence>
<accession>A0A2U2AT92</accession>
<gene>
    <name evidence="1" type="ORF">DC077_01040</name>
    <name evidence="2" type="ORF">DC078_04830</name>
</gene>